<protein>
    <submittedName>
        <fullName evidence="1">Putative non-TIR-NBS-containing resistance protein</fullName>
    </submittedName>
</protein>
<name>I7K416_HYDMC</name>
<feature type="non-terminal residue" evidence="1">
    <location>
        <position position="1"/>
    </location>
</feature>
<evidence type="ECO:0000313" key="1">
    <source>
        <dbReference type="EMBL" id="CCJ05424.1"/>
    </source>
</evidence>
<sequence>NGAKEWGGRKIWSIELYGMGGVGKTKPLGRNGCLLVRQRWSKKWANKQKGMGGVGKTTLAQLVYTVPKVTCWGNLKQECLILQNVMWSHSARWLANN</sequence>
<dbReference type="EMBL" id="HE956729">
    <property type="protein sequence ID" value="CCJ05424.1"/>
    <property type="molecule type" value="mRNA"/>
</dbReference>
<organism evidence="1">
    <name type="scientific">Hydrangea macrophylla subsp. macrophylla</name>
    <dbReference type="NCBI Taxonomy" id="1206467"/>
    <lineage>
        <taxon>Eukaryota</taxon>
        <taxon>Viridiplantae</taxon>
        <taxon>Streptophyta</taxon>
        <taxon>Embryophyta</taxon>
        <taxon>Tracheophyta</taxon>
        <taxon>Spermatophyta</taxon>
        <taxon>Magnoliopsida</taxon>
        <taxon>eudicotyledons</taxon>
        <taxon>Gunneridae</taxon>
        <taxon>Pentapetalae</taxon>
        <taxon>asterids</taxon>
        <taxon>Cornales</taxon>
        <taxon>Hydrangeaceae</taxon>
        <taxon>Hydrangeeae</taxon>
        <taxon>Hydrangea</taxon>
        <taxon>Hydrangea sect. Macrophyllae</taxon>
    </lineage>
</organism>
<feature type="non-terminal residue" evidence="1">
    <location>
        <position position="97"/>
    </location>
</feature>
<dbReference type="Gene3D" id="3.40.50.300">
    <property type="entry name" value="P-loop containing nucleotide triphosphate hydrolases"/>
    <property type="match status" value="1"/>
</dbReference>
<proteinExistence type="evidence at transcript level"/>
<accession>I7K416</accession>
<reference evidence="1" key="1">
    <citation type="journal article" date="2013" name="Mol. Biol. Rep.">
        <title>R gene expression changes related to Cercospora hydrangeae L.</title>
        <authorList>
            <person name="Kafantaris I."/>
            <person name="Woodrow P."/>
            <person name="Carillo P."/>
        </authorList>
    </citation>
    <scope>NUCLEOTIDE SEQUENCE</scope>
</reference>
<gene>
    <name evidence="1" type="primary">r16</name>
</gene>
<dbReference type="AlphaFoldDB" id="I7K416"/>
<dbReference type="InterPro" id="IPR027417">
    <property type="entry name" value="P-loop_NTPase"/>
</dbReference>